<dbReference type="InterPro" id="IPR000847">
    <property type="entry name" value="LysR_HTH_N"/>
</dbReference>
<evidence type="ECO:0000259" key="5">
    <source>
        <dbReference type="PROSITE" id="PS50931"/>
    </source>
</evidence>
<dbReference type="SUPFAM" id="SSF53850">
    <property type="entry name" value="Periplasmic binding protein-like II"/>
    <property type="match status" value="1"/>
</dbReference>
<accession>A0ABW1U5W3</accession>
<comment type="similarity">
    <text evidence="1">Belongs to the LysR transcriptional regulatory family.</text>
</comment>
<dbReference type="PANTHER" id="PTHR30419">
    <property type="entry name" value="HTH-TYPE TRANSCRIPTIONAL REGULATOR YBHD"/>
    <property type="match status" value="1"/>
</dbReference>
<evidence type="ECO:0000313" key="7">
    <source>
        <dbReference type="Proteomes" id="UP001596270"/>
    </source>
</evidence>
<feature type="domain" description="HTH lysR-type" evidence="5">
    <location>
        <begin position="1"/>
        <end position="58"/>
    </location>
</feature>
<dbReference type="InterPro" id="IPR036388">
    <property type="entry name" value="WH-like_DNA-bd_sf"/>
</dbReference>
<evidence type="ECO:0000313" key="6">
    <source>
        <dbReference type="EMBL" id="MFC6284593.1"/>
    </source>
</evidence>
<keyword evidence="7" id="KW-1185">Reference proteome</keyword>
<dbReference type="PRINTS" id="PR00039">
    <property type="entry name" value="HTHLYSR"/>
</dbReference>
<reference evidence="7" key="1">
    <citation type="journal article" date="2019" name="Int. J. Syst. Evol. Microbiol.">
        <title>The Global Catalogue of Microorganisms (GCM) 10K type strain sequencing project: providing services to taxonomists for standard genome sequencing and annotation.</title>
        <authorList>
            <consortium name="The Broad Institute Genomics Platform"/>
            <consortium name="The Broad Institute Genome Sequencing Center for Infectious Disease"/>
            <person name="Wu L."/>
            <person name="Ma J."/>
        </authorList>
    </citation>
    <scope>NUCLEOTIDE SEQUENCE [LARGE SCALE GENOMIC DNA]</scope>
    <source>
        <strain evidence="7">CCUG 39402</strain>
    </source>
</reference>
<proteinExistence type="inferred from homology"/>
<dbReference type="Proteomes" id="UP001596270">
    <property type="component" value="Unassembled WGS sequence"/>
</dbReference>
<dbReference type="Pfam" id="PF03466">
    <property type="entry name" value="LysR_substrate"/>
    <property type="match status" value="1"/>
</dbReference>
<comment type="caution">
    <text evidence="6">The sequence shown here is derived from an EMBL/GenBank/DDBJ whole genome shotgun (WGS) entry which is preliminary data.</text>
</comment>
<dbReference type="PROSITE" id="PS50931">
    <property type="entry name" value="HTH_LYSR"/>
    <property type="match status" value="1"/>
</dbReference>
<evidence type="ECO:0000256" key="3">
    <source>
        <dbReference type="ARBA" id="ARBA00023125"/>
    </source>
</evidence>
<dbReference type="Gene3D" id="3.40.190.10">
    <property type="entry name" value="Periplasmic binding protein-like II"/>
    <property type="match status" value="1"/>
</dbReference>
<dbReference type="SUPFAM" id="SSF46785">
    <property type="entry name" value="Winged helix' DNA-binding domain"/>
    <property type="match status" value="1"/>
</dbReference>
<sequence>MKLHHLRDFLAIVEKESISAAAKYLGIAQPSLSRSIRELEKELGVPLFERHARGAALTQMGKVFAKRARMAVRELEKGRDEINQIQGQVHGDVAVCISGVSHLTLLGEALGPFQDRYPLVRLNLIEGVYPLYENRLKEGSIDAYVGPAPEGGVPPELKLEKLFQPPRVVLARKGHPLAGAKSIRELLDADWLTTSITDKAETEFGAIFEQIGLPPPRLSIRVGTALTLIVALTSSDALVISSRAWADTPMFKNLLTVLDVEEVLTAPAIALVYRAGVPPTPAAEYFCDMIRRAAVPMMKLYP</sequence>
<dbReference type="EMBL" id="JBHSRS010000084">
    <property type="protein sequence ID" value="MFC6284593.1"/>
    <property type="molecule type" value="Genomic_DNA"/>
</dbReference>
<keyword evidence="3" id="KW-0238">DNA-binding</keyword>
<protein>
    <submittedName>
        <fullName evidence="6">LysR family transcriptional regulator</fullName>
    </submittedName>
</protein>
<dbReference type="InterPro" id="IPR005119">
    <property type="entry name" value="LysR_subst-bd"/>
</dbReference>
<dbReference type="RefSeq" id="WP_371435093.1">
    <property type="nucleotide sequence ID" value="NZ_JBHSRS010000084.1"/>
</dbReference>
<organism evidence="6 7">
    <name type="scientific">Polaromonas aquatica</name>
    <dbReference type="NCBI Taxonomy" id="332657"/>
    <lineage>
        <taxon>Bacteria</taxon>
        <taxon>Pseudomonadati</taxon>
        <taxon>Pseudomonadota</taxon>
        <taxon>Betaproteobacteria</taxon>
        <taxon>Burkholderiales</taxon>
        <taxon>Comamonadaceae</taxon>
        <taxon>Polaromonas</taxon>
    </lineage>
</organism>
<keyword evidence="2" id="KW-0805">Transcription regulation</keyword>
<dbReference type="PANTHER" id="PTHR30419:SF30">
    <property type="entry name" value="LYSR FAMILY TRANSCRIPTIONAL REGULATOR"/>
    <property type="match status" value="1"/>
</dbReference>
<keyword evidence="4" id="KW-0804">Transcription</keyword>
<gene>
    <name evidence="6" type="ORF">ACFQND_25490</name>
</gene>
<evidence type="ECO:0000256" key="2">
    <source>
        <dbReference type="ARBA" id="ARBA00023015"/>
    </source>
</evidence>
<dbReference type="Pfam" id="PF00126">
    <property type="entry name" value="HTH_1"/>
    <property type="match status" value="1"/>
</dbReference>
<dbReference type="InterPro" id="IPR050950">
    <property type="entry name" value="HTH-type_LysR_regulators"/>
</dbReference>
<evidence type="ECO:0000256" key="1">
    <source>
        <dbReference type="ARBA" id="ARBA00009437"/>
    </source>
</evidence>
<evidence type="ECO:0000256" key="4">
    <source>
        <dbReference type="ARBA" id="ARBA00023163"/>
    </source>
</evidence>
<dbReference type="InterPro" id="IPR036390">
    <property type="entry name" value="WH_DNA-bd_sf"/>
</dbReference>
<dbReference type="Gene3D" id="1.10.10.10">
    <property type="entry name" value="Winged helix-like DNA-binding domain superfamily/Winged helix DNA-binding domain"/>
    <property type="match status" value="1"/>
</dbReference>
<name>A0ABW1U5W3_9BURK</name>